<dbReference type="InterPro" id="IPR051906">
    <property type="entry name" value="TolC-like"/>
</dbReference>
<dbReference type="EMBL" id="QUOV01000001">
    <property type="protein sequence ID" value="REL35878.1"/>
    <property type="molecule type" value="Genomic_DNA"/>
</dbReference>
<comment type="similarity">
    <text evidence="2">Belongs to the outer membrane factor (OMF) (TC 1.B.17) family.</text>
</comment>
<dbReference type="AlphaFoldDB" id="A0A3E0UFT6"/>
<evidence type="ECO:0000256" key="7">
    <source>
        <dbReference type="ARBA" id="ARBA00023237"/>
    </source>
</evidence>
<accession>A0A3E0UFT6</accession>
<evidence type="ECO:0000256" key="3">
    <source>
        <dbReference type="ARBA" id="ARBA00022448"/>
    </source>
</evidence>
<dbReference type="Proteomes" id="UP000256999">
    <property type="component" value="Unassembled WGS sequence"/>
</dbReference>
<keyword evidence="6" id="KW-0472">Membrane</keyword>
<gene>
    <name evidence="8" type="ORF">DXX92_11335</name>
</gene>
<evidence type="ECO:0000256" key="5">
    <source>
        <dbReference type="ARBA" id="ARBA00022692"/>
    </source>
</evidence>
<evidence type="ECO:0000256" key="6">
    <source>
        <dbReference type="ARBA" id="ARBA00023136"/>
    </source>
</evidence>
<dbReference type="GO" id="GO:1990281">
    <property type="term" value="C:efflux pump complex"/>
    <property type="evidence" value="ECO:0007669"/>
    <property type="project" value="TreeGrafter"/>
</dbReference>
<evidence type="ECO:0000256" key="2">
    <source>
        <dbReference type="ARBA" id="ARBA00007613"/>
    </source>
</evidence>
<evidence type="ECO:0000313" key="9">
    <source>
        <dbReference type="Proteomes" id="UP000256999"/>
    </source>
</evidence>
<evidence type="ECO:0000313" key="8">
    <source>
        <dbReference type="EMBL" id="REL35878.1"/>
    </source>
</evidence>
<comment type="caution">
    <text evidence="8">The sequence shown here is derived from an EMBL/GenBank/DDBJ whole genome shotgun (WGS) entry which is preliminary data.</text>
</comment>
<dbReference type="GO" id="GO:0015562">
    <property type="term" value="F:efflux transmembrane transporter activity"/>
    <property type="evidence" value="ECO:0007669"/>
    <property type="project" value="InterPro"/>
</dbReference>
<name>A0A3E0UFT6_9GAMM</name>
<dbReference type="PANTHER" id="PTHR30026:SF20">
    <property type="entry name" value="OUTER MEMBRANE PROTEIN TOLC"/>
    <property type="match status" value="1"/>
</dbReference>
<dbReference type="PANTHER" id="PTHR30026">
    <property type="entry name" value="OUTER MEMBRANE PROTEIN TOLC"/>
    <property type="match status" value="1"/>
</dbReference>
<dbReference type="GO" id="GO:0009279">
    <property type="term" value="C:cell outer membrane"/>
    <property type="evidence" value="ECO:0007669"/>
    <property type="project" value="UniProtKB-SubCell"/>
</dbReference>
<dbReference type="RefSeq" id="WP_116000545.1">
    <property type="nucleotide sequence ID" value="NZ_QUOV01000001.1"/>
</dbReference>
<protein>
    <submittedName>
        <fullName evidence="8">TolC family protein</fullName>
    </submittedName>
</protein>
<proteinExistence type="inferred from homology"/>
<organism evidence="8 9">
    <name type="scientific">Thalassotalea euphylliae</name>
    <dbReference type="NCBI Taxonomy" id="1655234"/>
    <lineage>
        <taxon>Bacteria</taxon>
        <taxon>Pseudomonadati</taxon>
        <taxon>Pseudomonadota</taxon>
        <taxon>Gammaproteobacteria</taxon>
        <taxon>Alteromonadales</taxon>
        <taxon>Colwelliaceae</taxon>
        <taxon>Thalassotalea</taxon>
    </lineage>
</organism>
<evidence type="ECO:0000256" key="4">
    <source>
        <dbReference type="ARBA" id="ARBA00022452"/>
    </source>
</evidence>
<sequence length="475" mass="52924">MVFVTSIVNFYHQVHHGGRLYNAALSLVITIASAYLPAGNANTVSSATKVPSILTLEKAINLAVSEDPWLGQSQYQEQASLAKGEAAMSFSDPVISLGVQNLSTDTWSFNQENMTQLRLGISQPLPRKGERAIRKSQFDLTAGKQPLLRLDRSAQLKRQVSLLWLEAFRAQQVMQFIEADRALFEKLVDSSKASYGSVSGKVKQQDIIAAQLELLQLDDKLVAEQQKYLAALGALFEYLPSDAAGSEYLSIQLPSLLPSCLPLVEFNGRNKSHSQANLVQRFLSHPKIRAQGMDEKVAQQSVKLAKTQYQPKWQFNASYGYRDDADNRFINERNDGERADFFSVGVSVEVPLFTEKRQDNWLLAATAESEAVKTEQRLLLQKMLGETEKELANVAGLKKRQTLYQSQILEQTQQQSKATLTAYTNANGNFTDVVRARIAELNAKVTALTIDVELLKAVSRLNYYFTTTTENTASK</sequence>
<dbReference type="OrthoDB" id="5607838at2"/>
<dbReference type="Gene3D" id="1.20.1600.10">
    <property type="entry name" value="Outer membrane efflux proteins (OEP)"/>
    <property type="match status" value="1"/>
</dbReference>
<evidence type="ECO:0000256" key="1">
    <source>
        <dbReference type="ARBA" id="ARBA00004442"/>
    </source>
</evidence>
<dbReference type="GO" id="GO:0015288">
    <property type="term" value="F:porin activity"/>
    <property type="evidence" value="ECO:0007669"/>
    <property type="project" value="TreeGrafter"/>
</dbReference>
<keyword evidence="5" id="KW-0812">Transmembrane</keyword>
<keyword evidence="4" id="KW-1134">Transmembrane beta strand</keyword>
<dbReference type="InterPro" id="IPR003423">
    <property type="entry name" value="OMP_efflux"/>
</dbReference>
<reference evidence="8 9" key="1">
    <citation type="submission" date="2018-08" db="EMBL/GenBank/DDBJ databases">
        <title>Thalassotalea euphylliae genome.</title>
        <authorList>
            <person name="Summers S."/>
            <person name="Rice S.A."/>
            <person name="Freckelton M.L."/>
            <person name="Nedved B.T."/>
            <person name="Hadfield M.G."/>
        </authorList>
    </citation>
    <scope>NUCLEOTIDE SEQUENCE [LARGE SCALE GENOMIC DNA]</scope>
    <source>
        <strain evidence="8 9">H2</strain>
    </source>
</reference>
<dbReference type="Pfam" id="PF02321">
    <property type="entry name" value="OEP"/>
    <property type="match status" value="1"/>
</dbReference>
<keyword evidence="7" id="KW-0998">Cell outer membrane</keyword>
<comment type="subcellular location">
    <subcellularLocation>
        <location evidence="1">Cell outer membrane</location>
    </subcellularLocation>
</comment>
<dbReference type="SUPFAM" id="SSF56954">
    <property type="entry name" value="Outer membrane efflux proteins (OEP)"/>
    <property type="match status" value="1"/>
</dbReference>
<keyword evidence="3" id="KW-0813">Transport</keyword>